<proteinExistence type="predicted"/>
<organism evidence="1 2">
    <name type="scientific">Ladona fulva</name>
    <name type="common">Scarce chaser dragonfly</name>
    <name type="synonym">Libellula fulva</name>
    <dbReference type="NCBI Taxonomy" id="123851"/>
    <lineage>
        <taxon>Eukaryota</taxon>
        <taxon>Metazoa</taxon>
        <taxon>Ecdysozoa</taxon>
        <taxon>Arthropoda</taxon>
        <taxon>Hexapoda</taxon>
        <taxon>Insecta</taxon>
        <taxon>Pterygota</taxon>
        <taxon>Palaeoptera</taxon>
        <taxon>Odonata</taxon>
        <taxon>Epiprocta</taxon>
        <taxon>Anisoptera</taxon>
        <taxon>Libelluloidea</taxon>
        <taxon>Libellulidae</taxon>
        <taxon>Ladona</taxon>
    </lineage>
</organism>
<protein>
    <submittedName>
        <fullName evidence="1">Uncharacterized protein</fullName>
    </submittedName>
</protein>
<sequence>MSFTPFNELLVRLESNIRRQNTQMRDRIQPEEMLALTIRSHCVGLSLTMISFDVSVCLTQVHTCVPSLPRNDPHYPVYSSVKPSGTKCSIFHEFRFEPRFNWAAVHLNHWLFIDLKRMYHDGFHPDSGKASMPAYHIQGTRFKSWLIQRLKERCKGYERDV</sequence>
<dbReference type="EMBL" id="KZ308139">
    <property type="protein sequence ID" value="KAG8222650.1"/>
    <property type="molecule type" value="Genomic_DNA"/>
</dbReference>
<comment type="caution">
    <text evidence="1">The sequence shown here is derived from an EMBL/GenBank/DDBJ whole genome shotgun (WGS) entry which is preliminary data.</text>
</comment>
<accession>A0A8K0NS41</accession>
<gene>
    <name evidence="1" type="ORF">J437_LFUL003772</name>
</gene>
<evidence type="ECO:0000313" key="1">
    <source>
        <dbReference type="EMBL" id="KAG8222650.1"/>
    </source>
</evidence>
<keyword evidence="2" id="KW-1185">Reference proteome</keyword>
<dbReference type="Proteomes" id="UP000792457">
    <property type="component" value="Unassembled WGS sequence"/>
</dbReference>
<name>A0A8K0NS41_LADFU</name>
<reference evidence="1" key="2">
    <citation type="submission" date="2017-10" db="EMBL/GenBank/DDBJ databases">
        <title>Ladona fulva Genome sequencing and assembly.</title>
        <authorList>
            <person name="Murali S."/>
            <person name="Richards S."/>
            <person name="Bandaranaike D."/>
            <person name="Bellair M."/>
            <person name="Blankenburg K."/>
            <person name="Chao H."/>
            <person name="Dinh H."/>
            <person name="Doddapaneni H."/>
            <person name="Dugan-Rocha S."/>
            <person name="Elkadiri S."/>
            <person name="Gnanaolivu R."/>
            <person name="Hernandez B."/>
            <person name="Skinner E."/>
            <person name="Javaid M."/>
            <person name="Lee S."/>
            <person name="Li M."/>
            <person name="Ming W."/>
            <person name="Munidasa M."/>
            <person name="Muniz J."/>
            <person name="Nguyen L."/>
            <person name="Hughes D."/>
            <person name="Osuji N."/>
            <person name="Pu L.-L."/>
            <person name="Puazo M."/>
            <person name="Qu C."/>
            <person name="Quiroz J."/>
            <person name="Raj R."/>
            <person name="Weissenberger G."/>
            <person name="Xin Y."/>
            <person name="Zou X."/>
            <person name="Han Y."/>
            <person name="Worley K."/>
            <person name="Muzny D."/>
            <person name="Gibbs R."/>
        </authorList>
    </citation>
    <scope>NUCLEOTIDE SEQUENCE</scope>
    <source>
        <strain evidence="1">Sampled in the wild</strain>
    </source>
</reference>
<evidence type="ECO:0000313" key="2">
    <source>
        <dbReference type="Proteomes" id="UP000792457"/>
    </source>
</evidence>
<dbReference type="OrthoDB" id="1681765at2759"/>
<reference evidence="1" key="1">
    <citation type="submission" date="2013-04" db="EMBL/GenBank/DDBJ databases">
        <authorList>
            <person name="Qu J."/>
            <person name="Murali S.C."/>
            <person name="Bandaranaike D."/>
            <person name="Bellair M."/>
            <person name="Blankenburg K."/>
            <person name="Chao H."/>
            <person name="Dinh H."/>
            <person name="Doddapaneni H."/>
            <person name="Downs B."/>
            <person name="Dugan-Rocha S."/>
            <person name="Elkadiri S."/>
            <person name="Gnanaolivu R.D."/>
            <person name="Hernandez B."/>
            <person name="Javaid M."/>
            <person name="Jayaseelan J.C."/>
            <person name="Lee S."/>
            <person name="Li M."/>
            <person name="Ming W."/>
            <person name="Munidasa M."/>
            <person name="Muniz J."/>
            <person name="Nguyen L."/>
            <person name="Ongeri F."/>
            <person name="Osuji N."/>
            <person name="Pu L.-L."/>
            <person name="Puazo M."/>
            <person name="Qu C."/>
            <person name="Quiroz J."/>
            <person name="Raj R."/>
            <person name="Weissenberger G."/>
            <person name="Xin Y."/>
            <person name="Zou X."/>
            <person name="Han Y."/>
            <person name="Richards S."/>
            <person name="Worley K."/>
            <person name="Muzny D."/>
            <person name="Gibbs R."/>
        </authorList>
    </citation>
    <scope>NUCLEOTIDE SEQUENCE</scope>
    <source>
        <strain evidence="1">Sampled in the wild</strain>
    </source>
</reference>
<dbReference type="AlphaFoldDB" id="A0A8K0NS41"/>